<evidence type="ECO:0000313" key="8">
    <source>
        <dbReference type="Proteomes" id="UP000283721"/>
    </source>
</evidence>
<comment type="caution">
    <text evidence="2">The sequence shown here is derived from an EMBL/GenBank/DDBJ whole genome shotgun (WGS) entry which is preliminary data.</text>
</comment>
<gene>
    <name evidence="5" type="ORF">DW703_02665</name>
    <name evidence="4" type="ORF">DW912_07285</name>
    <name evidence="3" type="ORF">DW967_09080</name>
    <name evidence="2" type="ORF">DXD13_09450</name>
</gene>
<evidence type="ECO:0000313" key="2">
    <source>
        <dbReference type="EMBL" id="RGK42610.1"/>
    </source>
</evidence>
<dbReference type="InterPro" id="IPR006120">
    <property type="entry name" value="Resolvase_HTH_dom"/>
</dbReference>
<evidence type="ECO:0000313" key="5">
    <source>
        <dbReference type="EMBL" id="RHF08077.1"/>
    </source>
</evidence>
<sequence length="65" mass="7858">MEEQKDNSCPHRPRKEIDMDKYISMYNDGLSNDQIASKLKVSRRTLYRRMEEDRLNIRKKEPENG</sequence>
<dbReference type="GO" id="GO:0000150">
    <property type="term" value="F:DNA strand exchange activity"/>
    <property type="evidence" value="ECO:0007669"/>
    <property type="project" value="InterPro"/>
</dbReference>
<dbReference type="Proteomes" id="UP000283721">
    <property type="component" value="Unassembled WGS sequence"/>
</dbReference>
<dbReference type="InterPro" id="IPR009057">
    <property type="entry name" value="Homeodomain-like_sf"/>
</dbReference>
<evidence type="ECO:0000313" key="9">
    <source>
        <dbReference type="Proteomes" id="UP000286220"/>
    </source>
</evidence>
<dbReference type="AlphaFoldDB" id="A0A3E4LYR5"/>
<evidence type="ECO:0000313" key="6">
    <source>
        <dbReference type="Proteomes" id="UP000261052"/>
    </source>
</evidence>
<reference evidence="6 7" key="1">
    <citation type="submission" date="2018-08" db="EMBL/GenBank/DDBJ databases">
        <title>A genome reference for cultivated species of the human gut microbiota.</title>
        <authorList>
            <person name="Zou Y."/>
            <person name="Xue W."/>
            <person name="Luo G."/>
        </authorList>
    </citation>
    <scope>NUCLEOTIDE SEQUENCE [LARGE SCALE GENOMIC DNA]</scope>
    <source>
        <strain evidence="5 7">AM26-2LB</strain>
        <strain evidence="4 9">AM42-17AT</strain>
        <strain evidence="3 8">AM47-6BH</strain>
        <strain evidence="2 6">TF11-15AC</strain>
    </source>
</reference>
<dbReference type="EMBL" id="QSQP01000010">
    <property type="protein sequence ID" value="RGK42610.1"/>
    <property type="molecule type" value="Genomic_DNA"/>
</dbReference>
<evidence type="ECO:0000313" key="7">
    <source>
        <dbReference type="Proteomes" id="UP000283501"/>
    </source>
</evidence>
<evidence type="ECO:0000313" key="4">
    <source>
        <dbReference type="EMBL" id="RHA92516.1"/>
    </source>
</evidence>
<dbReference type="Proteomes" id="UP000286220">
    <property type="component" value="Unassembled WGS sequence"/>
</dbReference>
<protein>
    <recommendedName>
        <fullName evidence="1">Resolvase HTH domain-containing protein</fullName>
    </recommendedName>
</protein>
<dbReference type="Pfam" id="PF02796">
    <property type="entry name" value="HTH_7"/>
    <property type="match status" value="1"/>
</dbReference>
<dbReference type="Proteomes" id="UP000283501">
    <property type="component" value="Unassembled WGS sequence"/>
</dbReference>
<evidence type="ECO:0000259" key="1">
    <source>
        <dbReference type="Pfam" id="PF02796"/>
    </source>
</evidence>
<dbReference type="EMBL" id="QSKY01000002">
    <property type="protein sequence ID" value="RHF08077.1"/>
    <property type="molecule type" value="Genomic_DNA"/>
</dbReference>
<evidence type="ECO:0000313" key="3">
    <source>
        <dbReference type="EMBL" id="RGZ92073.1"/>
    </source>
</evidence>
<dbReference type="Proteomes" id="UP000261052">
    <property type="component" value="Unassembled WGS sequence"/>
</dbReference>
<dbReference type="EMBL" id="QSES01000015">
    <property type="protein sequence ID" value="RGZ92073.1"/>
    <property type="molecule type" value="Genomic_DNA"/>
</dbReference>
<accession>A0A3E4LYR5</accession>
<dbReference type="RefSeq" id="WP_117686164.1">
    <property type="nucleotide sequence ID" value="NZ_QSFZ01000006.1"/>
</dbReference>
<organism evidence="2 6">
    <name type="scientific">Agathobacter rectalis</name>
    <dbReference type="NCBI Taxonomy" id="39491"/>
    <lineage>
        <taxon>Bacteria</taxon>
        <taxon>Bacillati</taxon>
        <taxon>Bacillota</taxon>
        <taxon>Clostridia</taxon>
        <taxon>Lachnospirales</taxon>
        <taxon>Lachnospiraceae</taxon>
        <taxon>Agathobacter</taxon>
    </lineage>
</organism>
<dbReference type="GO" id="GO:0003677">
    <property type="term" value="F:DNA binding"/>
    <property type="evidence" value="ECO:0007669"/>
    <property type="project" value="InterPro"/>
</dbReference>
<dbReference type="EMBL" id="QSFZ01000006">
    <property type="protein sequence ID" value="RHA92516.1"/>
    <property type="molecule type" value="Genomic_DNA"/>
</dbReference>
<feature type="domain" description="Resolvase HTH" evidence="1">
    <location>
        <begin position="18"/>
        <end position="48"/>
    </location>
</feature>
<dbReference type="Gene3D" id="1.10.10.60">
    <property type="entry name" value="Homeodomain-like"/>
    <property type="match status" value="1"/>
</dbReference>
<proteinExistence type="predicted"/>
<name>A0A3E4LYR5_9FIRM</name>
<dbReference type="SUPFAM" id="SSF46689">
    <property type="entry name" value="Homeodomain-like"/>
    <property type="match status" value="1"/>
</dbReference>